<evidence type="ECO:0000259" key="2">
    <source>
        <dbReference type="Pfam" id="PF13514"/>
    </source>
</evidence>
<dbReference type="Gene3D" id="3.40.50.300">
    <property type="entry name" value="P-loop containing nucleotide triphosphate hydrolases"/>
    <property type="match status" value="2"/>
</dbReference>
<evidence type="ECO:0000256" key="1">
    <source>
        <dbReference type="SAM" id="Coils"/>
    </source>
</evidence>
<dbReference type="InterPro" id="IPR038734">
    <property type="entry name" value="YhaN_AAA"/>
</dbReference>
<keyword evidence="1" id="KW-0175">Coiled coil</keyword>
<dbReference type="Pfam" id="PF13514">
    <property type="entry name" value="AAA_27"/>
    <property type="match status" value="1"/>
</dbReference>
<name>A0ABV9MV77_9ENTE</name>
<dbReference type="SUPFAM" id="SSF52540">
    <property type="entry name" value="P-loop containing nucleoside triphosphate hydrolases"/>
    <property type="match status" value="1"/>
</dbReference>
<accession>A0ABV9MV77</accession>
<reference evidence="4" key="1">
    <citation type="journal article" date="2019" name="Int. J. Syst. Evol. Microbiol.">
        <title>The Global Catalogue of Microorganisms (GCM) 10K type strain sequencing project: providing services to taxonomists for standard genome sequencing and annotation.</title>
        <authorList>
            <consortium name="The Broad Institute Genomics Platform"/>
            <consortium name="The Broad Institute Genome Sequencing Center for Infectious Disease"/>
            <person name="Wu L."/>
            <person name="Ma J."/>
        </authorList>
    </citation>
    <scope>NUCLEOTIDE SEQUENCE [LARGE SCALE GENOMIC DNA]</scope>
    <source>
        <strain evidence="4">CGMCC 1.19032</strain>
    </source>
</reference>
<organism evidence="3 4">
    <name type="scientific">Enterococcus lemanii</name>
    <dbReference type="NCBI Taxonomy" id="1159752"/>
    <lineage>
        <taxon>Bacteria</taxon>
        <taxon>Bacillati</taxon>
        <taxon>Bacillota</taxon>
        <taxon>Bacilli</taxon>
        <taxon>Lactobacillales</taxon>
        <taxon>Enterococcaceae</taxon>
        <taxon>Enterococcus</taxon>
    </lineage>
</organism>
<gene>
    <name evidence="3" type="ORF">ACFO5I_03020</name>
</gene>
<feature type="coiled-coil region" evidence="1">
    <location>
        <begin position="673"/>
        <end position="737"/>
    </location>
</feature>
<keyword evidence="4" id="KW-1185">Reference proteome</keyword>
<dbReference type="PANTHER" id="PTHR41259:SF1">
    <property type="entry name" value="DOUBLE-STRAND BREAK REPAIR RAD50 ATPASE, PUTATIVE-RELATED"/>
    <property type="match status" value="1"/>
</dbReference>
<feature type="coiled-coil region" evidence="1">
    <location>
        <begin position="269"/>
        <end position="296"/>
    </location>
</feature>
<dbReference type="EMBL" id="JBHSGS010000015">
    <property type="protein sequence ID" value="MFC4718715.1"/>
    <property type="molecule type" value="Genomic_DNA"/>
</dbReference>
<sequence>MRLIRAEISGFGYYRQQSFDFLAGNQLFYGENEAGKSTLYHFIQAMLFGFPKRGKKKRDYTPTDGAAYGGKLWIDHPLYGEVLIERFKQGTQVKTKVQVGDTTSDEEWLTQILAPLTLETFQDVFTFQQEQLSEIDRLQEKELQEALISLGISGSAQMRQQRVQYEKENQKLYKLKGQVLPLNRQLKEWQQLKEKIEQKEQQEATVQQSHRQILEVEKQVHEKDLQRANDQQALQHLKQQALNFDLYEEWQSLAQVVDPRAQSQQAQELAHFYQRYQQITEEIQKKETEIARLESGGISDRYFFFLEQETQIQQLLKEKTDAFRKQDEYQRLNQSVQDKQSQYQILAQKWGWQGKTPELSDPKIPIKIEALQANEVSLQNEQLRLEWLDEQIQTLEEEIKALEQQLPELLQNKSLKQKLSWACFGLAGLILTLSFLVNGQLKGISWAFSIASLLLGLFFSQQQNKAKQQKPLWQEKLAKKSELAFERANKREKVTQITQQILVEKNQLQPLFGQETRVEKWPAMLDEYNQAVTLFLALKHELQELAPQKKALSAALEEYAAAFTDYQAWLPLAGSDLSERYQLLESFNDEMQAMKLERAQNPATILAEQLRRQKNNREELFVKFAPLLRTFGLTSPLDVPLWSKQWQEKIQKFERKEELSKLLQPLFPKKITRRQLEQQIHELTEKQALLQEDYQEDLETKQRLKLQLEQLQADGTLDELYQEETKLKSQIETAMVKWGTNRLLSVFLEDLANELSEQQLPEMLHQATHYFNLLTSQRYEQVTLNDGQLEVLQNGEKQTIYQLSTGTKDQLIMALRFAYLSLQKDRILSPIIIDDGWLHYDRKRKRQLAELFVTFGQDYQIICLSSDQEMVSYYQEFNQAVKNMK</sequence>
<feature type="coiled-coil region" evidence="1">
    <location>
        <begin position="155"/>
        <end position="231"/>
    </location>
</feature>
<evidence type="ECO:0000313" key="4">
    <source>
        <dbReference type="Proteomes" id="UP001595969"/>
    </source>
</evidence>
<dbReference type="PANTHER" id="PTHR41259">
    <property type="entry name" value="DOUBLE-STRAND BREAK REPAIR RAD50 ATPASE, PUTATIVE-RELATED"/>
    <property type="match status" value="1"/>
</dbReference>
<dbReference type="Proteomes" id="UP001595969">
    <property type="component" value="Unassembled WGS sequence"/>
</dbReference>
<proteinExistence type="predicted"/>
<dbReference type="InterPro" id="IPR027417">
    <property type="entry name" value="P-loop_NTPase"/>
</dbReference>
<evidence type="ECO:0000313" key="3">
    <source>
        <dbReference type="EMBL" id="MFC4718715.1"/>
    </source>
</evidence>
<feature type="domain" description="YhaN AAA" evidence="2">
    <location>
        <begin position="1"/>
        <end position="202"/>
    </location>
</feature>
<feature type="coiled-coil region" evidence="1">
    <location>
        <begin position="378"/>
        <end position="412"/>
    </location>
</feature>
<dbReference type="RefSeq" id="WP_204653981.1">
    <property type="nucleotide sequence ID" value="NZ_JAFBFD010000017.1"/>
</dbReference>
<protein>
    <submittedName>
        <fullName evidence="3">AAA family ATPase</fullName>
    </submittedName>
</protein>
<comment type="caution">
    <text evidence="3">The sequence shown here is derived from an EMBL/GenBank/DDBJ whole genome shotgun (WGS) entry which is preliminary data.</text>
</comment>